<dbReference type="Proteomes" id="UP000824540">
    <property type="component" value="Unassembled WGS sequence"/>
</dbReference>
<dbReference type="EMBL" id="JAFBMS010000027">
    <property type="protein sequence ID" value="KAG9342605.1"/>
    <property type="molecule type" value="Genomic_DNA"/>
</dbReference>
<comment type="caution">
    <text evidence="2">The sequence shown here is derived from an EMBL/GenBank/DDBJ whole genome shotgun (WGS) entry which is preliminary data.</text>
</comment>
<dbReference type="AlphaFoldDB" id="A0A8T2NQF5"/>
<protein>
    <submittedName>
        <fullName evidence="2">Uncharacterized protein</fullName>
    </submittedName>
</protein>
<gene>
    <name evidence="2" type="ORF">JZ751_016042</name>
</gene>
<evidence type="ECO:0000256" key="1">
    <source>
        <dbReference type="SAM" id="MobiDB-lite"/>
    </source>
</evidence>
<keyword evidence="3" id="KW-1185">Reference proteome</keyword>
<sequence length="107" mass="11807">MCTGVVGGQVSQEEGKNLNTLTTSYPTPSPQFQGGRNYSIFFRKSDCPCFCTLLILEGGRSRFLPTESPRKTPKGDSQKPLLHGYHYPLVVVDSLQNQDRSRALLSG</sequence>
<evidence type="ECO:0000313" key="2">
    <source>
        <dbReference type="EMBL" id="KAG9342605.1"/>
    </source>
</evidence>
<feature type="compositionally biased region" description="Polar residues" evidence="1">
    <location>
        <begin position="17"/>
        <end position="29"/>
    </location>
</feature>
<reference evidence="2" key="1">
    <citation type="thesis" date="2021" institute="BYU ScholarsArchive" country="Provo, UT, USA">
        <title>Applications of and Algorithms for Genome Assembly and Genomic Analyses with an Emphasis on Marine Teleosts.</title>
        <authorList>
            <person name="Pickett B.D."/>
        </authorList>
    </citation>
    <scope>NUCLEOTIDE SEQUENCE</scope>
    <source>
        <strain evidence="2">HI-2016</strain>
    </source>
</reference>
<name>A0A8T2NQF5_9TELE</name>
<proteinExistence type="predicted"/>
<feature type="region of interest" description="Disordered" evidence="1">
    <location>
        <begin position="1"/>
        <end position="29"/>
    </location>
</feature>
<accession>A0A8T2NQF5</accession>
<organism evidence="2 3">
    <name type="scientific">Albula glossodonta</name>
    <name type="common">roundjaw bonefish</name>
    <dbReference type="NCBI Taxonomy" id="121402"/>
    <lineage>
        <taxon>Eukaryota</taxon>
        <taxon>Metazoa</taxon>
        <taxon>Chordata</taxon>
        <taxon>Craniata</taxon>
        <taxon>Vertebrata</taxon>
        <taxon>Euteleostomi</taxon>
        <taxon>Actinopterygii</taxon>
        <taxon>Neopterygii</taxon>
        <taxon>Teleostei</taxon>
        <taxon>Albuliformes</taxon>
        <taxon>Albulidae</taxon>
        <taxon>Albula</taxon>
    </lineage>
</organism>
<evidence type="ECO:0000313" key="3">
    <source>
        <dbReference type="Proteomes" id="UP000824540"/>
    </source>
</evidence>